<dbReference type="PANTHER" id="PTHR43553:SF11">
    <property type="entry name" value="ABC TRANSPORTER ATP-BINDING_PERMEASE PROTEIN YOJI"/>
    <property type="match status" value="1"/>
</dbReference>
<gene>
    <name evidence="5" type="ORF">VITU9109_22941</name>
</gene>
<evidence type="ECO:0000313" key="5">
    <source>
        <dbReference type="EMBL" id="EGU57862.1"/>
    </source>
</evidence>
<dbReference type="InterPro" id="IPR017871">
    <property type="entry name" value="ABC_transporter-like_CS"/>
</dbReference>
<dbReference type="InterPro" id="IPR003439">
    <property type="entry name" value="ABC_transporter-like_ATP-bd"/>
</dbReference>
<dbReference type="PROSITE" id="PS50893">
    <property type="entry name" value="ABC_TRANSPORTER_2"/>
    <property type="match status" value="1"/>
</dbReference>
<keyword evidence="1" id="KW-0813">Transport</keyword>
<dbReference type="PROSITE" id="PS00211">
    <property type="entry name" value="ABC_TRANSPORTER_1"/>
    <property type="match status" value="1"/>
</dbReference>
<keyword evidence="3" id="KW-0067">ATP-binding</keyword>
<dbReference type="Pfam" id="PF00005">
    <property type="entry name" value="ABC_tran"/>
    <property type="match status" value="1"/>
</dbReference>
<dbReference type="Proteomes" id="UP000003836">
    <property type="component" value="Unassembled WGS sequence"/>
</dbReference>
<dbReference type="InterPro" id="IPR050095">
    <property type="entry name" value="ECF_ABC_transporter_ATP-bd"/>
</dbReference>
<dbReference type="SUPFAM" id="SSF52540">
    <property type="entry name" value="P-loop containing nucleoside triphosphate hydrolases"/>
    <property type="match status" value="1"/>
</dbReference>
<dbReference type="SMART" id="SM00382">
    <property type="entry name" value="AAA"/>
    <property type="match status" value="1"/>
</dbReference>
<dbReference type="RefSeq" id="WP_004743562.1">
    <property type="nucleotide sequence ID" value="NZ_AFWI01000056.1"/>
</dbReference>
<dbReference type="InterPro" id="IPR003593">
    <property type="entry name" value="AAA+_ATPase"/>
</dbReference>
<dbReference type="EMBL" id="AFWI01000056">
    <property type="protein sequence ID" value="EGU57862.1"/>
    <property type="molecule type" value="Genomic_DNA"/>
</dbReference>
<dbReference type="Gene3D" id="3.40.50.300">
    <property type="entry name" value="P-loop containing nucleotide triphosphate hydrolases"/>
    <property type="match status" value="1"/>
</dbReference>
<accession>A0ABP2LPH2</accession>
<feature type="non-terminal residue" evidence="5">
    <location>
        <position position="1"/>
    </location>
</feature>
<organism evidence="5 6">
    <name type="scientific">Vibrio tubiashii ATCC 19109</name>
    <dbReference type="NCBI Taxonomy" id="1051646"/>
    <lineage>
        <taxon>Bacteria</taxon>
        <taxon>Pseudomonadati</taxon>
        <taxon>Pseudomonadota</taxon>
        <taxon>Gammaproteobacteria</taxon>
        <taxon>Vibrionales</taxon>
        <taxon>Vibrionaceae</taxon>
        <taxon>Vibrio</taxon>
        <taxon>Vibrio oreintalis group</taxon>
    </lineage>
</organism>
<name>A0ABP2LPH2_9VIBR</name>
<feature type="domain" description="ABC transporter" evidence="4">
    <location>
        <begin position="42"/>
        <end position="270"/>
    </location>
</feature>
<evidence type="ECO:0000259" key="4">
    <source>
        <dbReference type="PROSITE" id="PS50893"/>
    </source>
</evidence>
<dbReference type="InterPro" id="IPR027417">
    <property type="entry name" value="P-loop_NTPase"/>
</dbReference>
<sequence>AVGALPGLIGANISMRKLESLDLSDNQNLIESNSTLDAFVNIDLQQVTYEYRADGDDQPFKVGPINFKVNQGEMIFIIGGNGSGKSTFARLLTGLYRPHSGEVFLNGKQMLKHNWSDYRQQFSSVFSDFHLFHQITDGQGQDIPESQISEWMERLEMSHKVSQENGRLSDVRYSQGQRKRLALLMAVAEKRGCMLLDEWAADQDPRFRKVFYQQLLPLLKERGVTVIAITHDDRYFDAADRIFKMDSGQLTELDTADKSQAQQAVESVVA</sequence>
<keyword evidence="6" id="KW-1185">Reference proteome</keyword>
<proteinExistence type="predicted"/>
<reference evidence="5 6" key="1">
    <citation type="journal article" date="2012" name="Int. J. Syst. Evol. Microbiol.">
        <title>Vibrio caribbeanicus sp. nov., isolated from the marine sponge Scleritoderma cyanea.</title>
        <authorList>
            <person name="Hoffmann M."/>
            <person name="Monday S.R."/>
            <person name="Allard M.W."/>
            <person name="Strain E.A."/>
            <person name="Whittaker P."/>
            <person name="Naum M."/>
            <person name="McCarthy P.J."/>
            <person name="Lopez J.V."/>
            <person name="Fischer M."/>
            <person name="Brown E.W."/>
        </authorList>
    </citation>
    <scope>NUCLEOTIDE SEQUENCE [LARGE SCALE GENOMIC DNA]</scope>
    <source>
        <strain evidence="5 6">ATCC 19109</strain>
    </source>
</reference>
<dbReference type="PANTHER" id="PTHR43553">
    <property type="entry name" value="HEAVY METAL TRANSPORTER"/>
    <property type="match status" value="1"/>
</dbReference>
<keyword evidence="2" id="KW-0547">Nucleotide-binding</keyword>
<evidence type="ECO:0000313" key="6">
    <source>
        <dbReference type="Proteomes" id="UP000003836"/>
    </source>
</evidence>
<evidence type="ECO:0000256" key="1">
    <source>
        <dbReference type="ARBA" id="ARBA00022448"/>
    </source>
</evidence>
<evidence type="ECO:0000256" key="2">
    <source>
        <dbReference type="ARBA" id="ARBA00022741"/>
    </source>
</evidence>
<comment type="caution">
    <text evidence="5">The sequence shown here is derived from an EMBL/GenBank/DDBJ whole genome shotgun (WGS) entry which is preliminary data.</text>
</comment>
<evidence type="ECO:0000256" key="3">
    <source>
        <dbReference type="ARBA" id="ARBA00022840"/>
    </source>
</evidence>
<protein>
    <submittedName>
        <fullName evidence="5">Cyclic peptide transporter</fullName>
    </submittedName>
</protein>